<dbReference type="Gene3D" id="3.40.50.10930">
    <property type="match status" value="1"/>
</dbReference>
<name>A0ABV9LXD7_9ALTE</name>
<evidence type="ECO:0000313" key="13">
    <source>
        <dbReference type="Proteomes" id="UP001595897"/>
    </source>
</evidence>
<keyword evidence="3 10" id="KW-0227">DNA damage</keyword>
<dbReference type="RefSeq" id="WP_382408414.1">
    <property type="nucleotide sequence ID" value="NZ_JBHSGU010000003.1"/>
</dbReference>
<dbReference type="PIRSF" id="PIRSF000980">
    <property type="entry name" value="RecC"/>
    <property type="match status" value="1"/>
</dbReference>
<comment type="function">
    <text evidence="10">A helicase/nuclease that prepares dsDNA breaks (DSB) for recombinational DNA repair. Binds to DSBs and unwinds DNA via a highly rapid and processive ATP-dependent bidirectional helicase activity. Unwinds dsDNA until it encounters a Chi (crossover hotspot instigator) sequence from the 3' direction. Cuts ssDNA a few nucleotides 3' to the Chi site. The properties and activities of the enzyme are changed at Chi. The Chi-altered holoenzyme produces a long 3'-ssDNA overhang and facilitates RecA-binding to the ssDNA for homologous DNA recombination and repair. Holoenzyme degrades any linearized DNA that is unable to undergo homologous recombination. In the holoenzyme this subunit recognizes the wild-type Chi sequence, and when added to isolated RecB increases its ATP-dependent helicase processivity.</text>
</comment>
<dbReference type="NCBIfam" id="TIGR01450">
    <property type="entry name" value="recC"/>
    <property type="match status" value="1"/>
</dbReference>
<keyword evidence="9 10" id="KW-0234">DNA repair</keyword>
<reference evidence="13" key="1">
    <citation type="journal article" date="2019" name="Int. J. Syst. Evol. Microbiol.">
        <title>The Global Catalogue of Microorganisms (GCM) 10K type strain sequencing project: providing services to taxonomists for standard genome sequencing and annotation.</title>
        <authorList>
            <consortium name="The Broad Institute Genomics Platform"/>
            <consortium name="The Broad Institute Genome Sequencing Center for Infectious Disease"/>
            <person name="Wu L."/>
            <person name="Ma J."/>
        </authorList>
    </citation>
    <scope>NUCLEOTIDE SEQUENCE [LARGE SCALE GENOMIC DNA]</scope>
    <source>
        <strain evidence="13">KACC 12507</strain>
    </source>
</reference>
<keyword evidence="13" id="KW-1185">Reference proteome</keyword>
<evidence type="ECO:0000256" key="3">
    <source>
        <dbReference type="ARBA" id="ARBA00022763"/>
    </source>
</evidence>
<comment type="similarity">
    <text evidence="10">Belongs to the RecC family.</text>
</comment>
<keyword evidence="2 10" id="KW-0547">Nucleotide-binding</keyword>
<dbReference type="GO" id="GO:0008854">
    <property type="term" value="F:exodeoxyribonuclease V activity"/>
    <property type="evidence" value="ECO:0007669"/>
    <property type="project" value="UniProtKB-EC"/>
</dbReference>
<evidence type="ECO:0000256" key="2">
    <source>
        <dbReference type="ARBA" id="ARBA00022741"/>
    </source>
</evidence>
<dbReference type="InterPro" id="IPR006697">
    <property type="entry name" value="RecC"/>
</dbReference>
<feature type="domain" description="RecC C-terminal" evidence="11">
    <location>
        <begin position="899"/>
        <end position="1177"/>
    </location>
</feature>
<dbReference type="Pfam" id="PF04257">
    <property type="entry name" value="Exonuc_V_gamma"/>
    <property type="match status" value="1"/>
</dbReference>
<dbReference type="SUPFAM" id="SSF52540">
    <property type="entry name" value="P-loop containing nucleoside triphosphate hydrolases"/>
    <property type="match status" value="2"/>
</dbReference>
<evidence type="ECO:0000256" key="8">
    <source>
        <dbReference type="ARBA" id="ARBA00023125"/>
    </source>
</evidence>
<accession>A0ABV9LXD7</accession>
<keyword evidence="5 10" id="KW-0347">Helicase</keyword>
<evidence type="ECO:0000256" key="10">
    <source>
        <dbReference type="HAMAP-Rule" id="MF_01486"/>
    </source>
</evidence>
<dbReference type="Pfam" id="PF17946">
    <property type="entry name" value="RecC_C"/>
    <property type="match status" value="1"/>
</dbReference>
<dbReference type="PANTHER" id="PTHR30591">
    <property type="entry name" value="RECBCD ENZYME SUBUNIT RECC"/>
    <property type="match status" value="1"/>
</dbReference>
<dbReference type="PANTHER" id="PTHR30591:SF1">
    <property type="entry name" value="RECBCD ENZYME SUBUNIT RECC"/>
    <property type="match status" value="1"/>
</dbReference>
<comment type="miscellaneous">
    <text evidence="10">In the RecBCD complex, RecB has a slow 3'-5' helicase, an exonuclease activity and loads RecA onto ssDNA, RecD has a fast 5'-3' helicase activity, while RecC stimulates the ATPase and processivity of the RecB helicase and contributes to recognition of the Chi site.</text>
</comment>
<dbReference type="Gene3D" id="3.40.50.300">
    <property type="entry name" value="P-loop containing nucleotide triphosphate hydrolases"/>
    <property type="match status" value="2"/>
</dbReference>
<keyword evidence="4 10" id="KW-0378">Hydrolase</keyword>
<dbReference type="InterPro" id="IPR041500">
    <property type="entry name" value="RecC_C"/>
</dbReference>
<evidence type="ECO:0000313" key="12">
    <source>
        <dbReference type="EMBL" id="MFC4700663.1"/>
    </source>
</evidence>
<keyword evidence="6 10" id="KW-0269">Exonuclease</keyword>
<gene>
    <name evidence="10 12" type="primary">recC</name>
    <name evidence="12" type="ORF">ACFO4O_10865</name>
</gene>
<dbReference type="SUPFAM" id="SSF52980">
    <property type="entry name" value="Restriction endonuclease-like"/>
    <property type="match status" value="1"/>
</dbReference>
<evidence type="ECO:0000256" key="7">
    <source>
        <dbReference type="ARBA" id="ARBA00022840"/>
    </source>
</evidence>
<comment type="subunit">
    <text evidence="10">Heterotrimer of RecB, RecC and RecD. All subunits contribute to DNA-binding.</text>
</comment>
<sequence>MSQSTEGATGFYSIHANRLEDLRDLVLKICSTDPLPPLHNEMCLVQSNGIAQWLKLGLAQSPENGGLGIAAGFNFSLPSTFIWRAYRAILSTDAVPEQSSLDQDVLIWRLYRLLETIVHEDIFAPLHKFLQGDSPEIRRFQLAQRIALLFDQYQVYRADWLAAWEANNDVMFKQGASVPVPEQYLWQAHLWRVLVKDAGEAQSVSSRANVHERFMQRAKALDKPVNPHLLPKRIIVFGISAMPQQILEALQAVSKFTRVIFCVANPCQYYWGDIVSQRDIILSSKKAQKRQRARQDERAQLAALDIEDLHQQANPLLASLGKQGRDYIRLLEECDGTYADEAAHEHLANDRINVFTPYAHANEQGYVSVLNQIQNDIFDLTPIDELIAAKRVLKPRQDNSLVFHQVHSAQREVEVLHDQLLDAFNKDPSLQPSDVLVMTPDINKYAPHINAVFALYDKNDTRHIPFTISDQGLRDQDPNVIALEHLLSLDKSRFTYTEILSLLELPAIREKFALSVSELDVIKRWSQGTNIRWGLDAQHRNQFVSTKGLHLSTWQAGLRSMLLGYAMPASEQWAGEVAYADVGGLEVKVIGPLIEFIDALRNFKCILDTTHTAAQWQGHIQNMLDAFFSDTEISTLAIKSELAKQCEKLVDNLAQANASDEQLPISTIKDLLLNGLDSASSNHRFLMGSVNFATLMPMRAIPFKRLYILGMNDGDFPRHNKPIDFDLMASDYRPGDRSMREDDRYLFLEALLAARESLYISWVGRSIKDDAQRPPSLLVSQLMDYVNKFWHLPESTSADEQSEIDALRDKVSPSDTLTSAHPLQAFSEKYFTAPNCATASATLAAYQAPELFTYAREWREALIDKQQDSDTSTQVSSPQASVDMAPGDITIDFIAPEGALALDVLSRFLKKPVETFFKQALMINFDSAKSTDFDREVFTLNNLDNYSVVSDVIDRAILPARGHNELASNIEHALERMQAMGAFGLASTAQATSYGFAQQMQSLGRRYVNAQVGMQRLPYDMLNVQLPIEISDEILINVEGSFGDFWQNDAGERVRLLVCKSDTLGSKSEAMELVQSKQDDDVNDSQNKPKPILKLRYENLLKLWIEHLAGHAVGEDEERVAFTTMALAKDQDCCFVFKPLSHRDALAHLHEVLHIWYQGMQRPLRYEGRAGAEWAGEIAMAPDLDEQARLTLKQNINSRLANRLSMDEGYYRRAFGDEIDISVSLEFEHLAERIYLPLIQAVEIICHD</sequence>
<evidence type="ECO:0000256" key="4">
    <source>
        <dbReference type="ARBA" id="ARBA00022801"/>
    </source>
</evidence>
<keyword evidence="1 10" id="KW-0540">Nuclease</keyword>
<evidence type="ECO:0000256" key="9">
    <source>
        <dbReference type="ARBA" id="ARBA00023204"/>
    </source>
</evidence>
<dbReference type="InterPro" id="IPR027417">
    <property type="entry name" value="P-loop_NTPase"/>
</dbReference>
<protein>
    <recommendedName>
        <fullName evidence="10">RecBCD enzyme subunit RecC</fullName>
    </recommendedName>
    <alternativeName>
        <fullName evidence="10">Exonuclease V subunit RecC</fullName>
        <shortName evidence="10">ExoV subunit RecC</shortName>
    </alternativeName>
    <alternativeName>
        <fullName evidence="10">Helicase/nuclease RecBCD subunit RecC</fullName>
    </alternativeName>
</protein>
<organism evidence="12 13">
    <name type="scientific">Glaciecola siphonariae</name>
    <dbReference type="NCBI Taxonomy" id="521012"/>
    <lineage>
        <taxon>Bacteria</taxon>
        <taxon>Pseudomonadati</taxon>
        <taxon>Pseudomonadota</taxon>
        <taxon>Gammaproteobacteria</taxon>
        <taxon>Alteromonadales</taxon>
        <taxon>Alteromonadaceae</taxon>
        <taxon>Glaciecola</taxon>
    </lineage>
</organism>
<dbReference type="HAMAP" id="MF_01486">
    <property type="entry name" value="RecC"/>
    <property type="match status" value="1"/>
</dbReference>
<dbReference type="Proteomes" id="UP001595897">
    <property type="component" value="Unassembled WGS sequence"/>
</dbReference>
<dbReference type="InterPro" id="IPR013986">
    <property type="entry name" value="DExx_box_DNA_helicase_dom_sf"/>
</dbReference>
<dbReference type="EMBL" id="JBHSGU010000003">
    <property type="protein sequence ID" value="MFC4700663.1"/>
    <property type="molecule type" value="Genomic_DNA"/>
</dbReference>
<keyword evidence="8 10" id="KW-0238">DNA-binding</keyword>
<evidence type="ECO:0000259" key="11">
    <source>
        <dbReference type="Pfam" id="PF17946"/>
    </source>
</evidence>
<dbReference type="Gene3D" id="1.10.10.160">
    <property type="match status" value="1"/>
</dbReference>
<dbReference type="InterPro" id="IPR011335">
    <property type="entry name" value="Restrct_endonuc-II-like"/>
</dbReference>
<evidence type="ECO:0000256" key="6">
    <source>
        <dbReference type="ARBA" id="ARBA00022839"/>
    </source>
</evidence>
<evidence type="ECO:0000256" key="1">
    <source>
        <dbReference type="ARBA" id="ARBA00022722"/>
    </source>
</evidence>
<keyword evidence="7 10" id="KW-0067">ATP-binding</keyword>
<evidence type="ECO:0000256" key="5">
    <source>
        <dbReference type="ARBA" id="ARBA00022806"/>
    </source>
</evidence>
<proteinExistence type="inferred from homology"/>
<comment type="caution">
    <text evidence="12">The sequence shown here is derived from an EMBL/GenBank/DDBJ whole genome shotgun (WGS) entry which is preliminary data.</text>
</comment>